<dbReference type="RefSeq" id="WP_284331379.1">
    <property type="nucleotide sequence ID" value="NZ_BSOA01000013.1"/>
</dbReference>
<gene>
    <name evidence="4" type="ORF">GCM10007898_15000</name>
</gene>
<dbReference type="InterPro" id="IPR036736">
    <property type="entry name" value="ACP-like_sf"/>
</dbReference>
<keyword evidence="2" id="KW-0597">Phosphoprotein</keyword>
<evidence type="ECO:0000313" key="4">
    <source>
        <dbReference type="EMBL" id="GLQ87932.1"/>
    </source>
</evidence>
<dbReference type="Gene3D" id="1.10.1200.10">
    <property type="entry name" value="ACP-like"/>
    <property type="match status" value="1"/>
</dbReference>
<dbReference type="SUPFAM" id="SSF47336">
    <property type="entry name" value="ACP-like"/>
    <property type="match status" value="1"/>
</dbReference>
<organism evidence="4 5">
    <name type="scientific">Dyella flagellata</name>
    <dbReference type="NCBI Taxonomy" id="1867833"/>
    <lineage>
        <taxon>Bacteria</taxon>
        <taxon>Pseudomonadati</taxon>
        <taxon>Pseudomonadota</taxon>
        <taxon>Gammaproteobacteria</taxon>
        <taxon>Lysobacterales</taxon>
        <taxon>Rhodanobacteraceae</taxon>
        <taxon>Dyella</taxon>
    </lineage>
</organism>
<dbReference type="InterPro" id="IPR009081">
    <property type="entry name" value="PP-bd_ACP"/>
</dbReference>
<protein>
    <recommendedName>
        <fullName evidence="3">Carrier domain-containing protein</fullName>
    </recommendedName>
</protein>
<feature type="domain" description="Carrier" evidence="3">
    <location>
        <begin position="9"/>
        <end position="84"/>
    </location>
</feature>
<proteinExistence type="predicted"/>
<reference evidence="5" key="1">
    <citation type="journal article" date="2019" name="Int. J. Syst. Evol. Microbiol.">
        <title>The Global Catalogue of Microorganisms (GCM) 10K type strain sequencing project: providing services to taxonomists for standard genome sequencing and annotation.</title>
        <authorList>
            <consortium name="The Broad Institute Genomics Platform"/>
            <consortium name="The Broad Institute Genome Sequencing Center for Infectious Disease"/>
            <person name="Wu L."/>
            <person name="Ma J."/>
        </authorList>
    </citation>
    <scope>NUCLEOTIDE SEQUENCE [LARGE SCALE GENOMIC DNA]</scope>
    <source>
        <strain evidence="5">NBRC 111981</strain>
    </source>
</reference>
<accession>A0ABQ5XAK9</accession>
<evidence type="ECO:0000256" key="1">
    <source>
        <dbReference type="ARBA" id="ARBA00022450"/>
    </source>
</evidence>
<dbReference type="PROSITE" id="PS50075">
    <property type="entry name" value="CARRIER"/>
    <property type="match status" value="1"/>
</dbReference>
<dbReference type="Pfam" id="PF00550">
    <property type="entry name" value="PP-binding"/>
    <property type="match status" value="1"/>
</dbReference>
<keyword evidence="5" id="KW-1185">Reference proteome</keyword>
<comment type="caution">
    <text evidence="4">The sequence shown here is derived from an EMBL/GenBank/DDBJ whole genome shotgun (WGS) entry which is preliminary data.</text>
</comment>
<sequence>MSIIVNDVEQLKSLVALIKEVKPGLDETDINPEDSLVDQLGLDSLDILQLSRKINRQLGAFDIDAWNNGPRTVQSILEQLNNIDSSLQASTT</sequence>
<dbReference type="PROSITE" id="PS00012">
    <property type="entry name" value="PHOSPHOPANTETHEINE"/>
    <property type="match status" value="1"/>
</dbReference>
<evidence type="ECO:0000313" key="5">
    <source>
        <dbReference type="Proteomes" id="UP001156627"/>
    </source>
</evidence>
<evidence type="ECO:0000259" key="3">
    <source>
        <dbReference type="PROSITE" id="PS50075"/>
    </source>
</evidence>
<dbReference type="EMBL" id="BSOA01000013">
    <property type="protein sequence ID" value="GLQ87932.1"/>
    <property type="molecule type" value="Genomic_DNA"/>
</dbReference>
<dbReference type="Proteomes" id="UP001156627">
    <property type="component" value="Unassembled WGS sequence"/>
</dbReference>
<keyword evidence="1" id="KW-0596">Phosphopantetheine</keyword>
<dbReference type="InterPro" id="IPR006162">
    <property type="entry name" value="Ppantetheine_attach_site"/>
</dbReference>
<evidence type="ECO:0000256" key="2">
    <source>
        <dbReference type="ARBA" id="ARBA00022553"/>
    </source>
</evidence>
<name>A0ABQ5XAK9_9GAMM</name>